<dbReference type="RefSeq" id="WP_152889452.1">
    <property type="nucleotide sequence ID" value="NZ_VJZD01000069.1"/>
</dbReference>
<dbReference type="Pfam" id="PF00440">
    <property type="entry name" value="TetR_N"/>
    <property type="match status" value="1"/>
</dbReference>
<dbReference type="PANTHER" id="PTHR30055:SF238">
    <property type="entry name" value="MYCOFACTOCIN BIOSYNTHESIS TRANSCRIPTIONAL REGULATOR MFTR-RELATED"/>
    <property type="match status" value="1"/>
</dbReference>
<name>A0A5N8VEI6_9ACTN</name>
<feature type="domain" description="HTH tetR-type" evidence="5">
    <location>
        <begin position="22"/>
        <end position="82"/>
    </location>
</feature>
<evidence type="ECO:0000313" key="6">
    <source>
        <dbReference type="EMBL" id="MPY33266.1"/>
    </source>
</evidence>
<dbReference type="InterPro" id="IPR050109">
    <property type="entry name" value="HTH-type_TetR-like_transc_reg"/>
</dbReference>
<dbReference type="Gene3D" id="1.10.357.10">
    <property type="entry name" value="Tetracycline Repressor, domain 2"/>
    <property type="match status" value="1"/>
</dbReference>
<dbReference type="SUPFAM" id="SSF46689">
    <property type="entry name" value="Homeodomain-like"/>
    <property type="match status" value="1"/>
</dbReference>
<evidence type="ECO:0000259" key="5">
    <source>
        <dbReference type="PROSITE" id="PS50977"/>
    </source>
</evidence>
<dbReference type="EMBL" id="VJZD01000069">
    <property type="protein sequence ID" value="MPY33266.1"/>
    <property type="molecule type" value="Genomic_DNA"/>
</dbReference>
<evidence type="ECO:0000256" key="1">
    <source>
        <dbReference type="ARBA" id="ARBA00023015"/>
    </source>
</evidence>
<evidence type="ECO:0000256" key="2">
    <source>
        <dbReference type="ARBA" id="ARBA00023125"/>
    </source>
</evidence>
<protein>
    <submittedName>
        <fullName evidence="6">TetR family transcriptional regulator</fullName>
    </submittedName>
</protein>
<dbReference type="InterPro" id="IPR041347">
    <property type="entry name" value="MftR_C"/>
</dbReference>
<keyword evidence="1" id="KW-0805">Transcription regulation</keyword>
<organism evidence="6 7">
    <name type="scientific">Streptomyces adustus</name>
    <dbReference type="NCBI Taxonomy" id="1609272"/>
    <lineage>
        <taxon>Bacteria</taxon>
        <taxon>Bacillati</taxon>
        <taxon>Actinomycetota</taxon>
        <taxon>Actinomycetes</taxon>
        <taxon>Kitasatosporales</taxon>
        <taxon>Streptomycetaceae</taxon>
        <taxon>Streptomyces</taxon>
    </lineage>
</organism>
<keyword evidence="3" id="KW-0804">Transcription</keyword>
<dbReference type="PRINTS" id="PR00455">
    <property type="entry name" value="HTHTETR"/>
</dbReference>
<sequence>MERSAPADRAARRPTLGERRKSALRVEISHAAIRLFTEQGVTGTTGEEIAQAVGISARTLWRHFPTKESCVRPLLIAGLDFVAEALRAWPVDTSLRDYLEDVRAWGDAFAPPEAVWELISLTRTDPGLHAVWLQVHDDALPVFAELFARRAGSSPDSLRVKVHAAMFNGALRAAVEDCLAAPAEIRSEDGLNTSLRTALRAAAEGLPY</sequence>
<dbReference type="PROSITE" id="PS50977">
    <property type="entry name" value="HTH_TETR_2"/>
    <property type="match status" value="1"/>
</dbReference>
<dbReference type="AlphaFoldDB" id="A0A5N8VEI6"/>
<dbReference type="InterPro" id="IPR001647">
    <property type="entry name" value="HTH_TetR"/>
</dbReference>
<dbReference type="Pfam" id="PF17754">
    <property type="entry name" value="TetR_C_14"/>
    <property type="match status" value="1"/>
</dbReference>
<proteinExistence type="predicted"/>
<gene>
    <name evidence="6" type="ORF">FNH09_18945</name>
</gene>
<evidence type="ECO:0000256" key="4">
    <source>
        <dbReference type="PROSITE-ProRule" id="PRU00335"/>
    </source>
</evidence>
<dbReference type="PANTHER" id="PTHR30055">
    <property type="entry name" value="HTH-TYPE TRANSCRIPTIONAL REGULATOR RUTR"/>
    <property type="match status" value="1"/>
</dbReference>
<keyword evidence="7" id="KW-1185">Reference proteome</keyword>
<dbReference type="InterPro" id="IPR009057">
    <property type="entry name" value="Homeodomain-like_sf"/>
</dbReference>
<accession>A0A5N8VEI6</accession>
<evidence type="ECO:0000313" key="7">
    <source>
        <dbReference type="Proteomes" id="UP000325849"/>
    </source>
</evidence>
<dbReference type="GO" id="GO:0000976">
    <property type="term" value="F:transcription cis-regulatory region binding"/>
    <property type="evidence" value="ECO:0007669"/>
    <property type="project" value="TreeGrafter"/>
</dbReference>
<keyword evidence="2 4" id="KW-0238">DNA-binding</keyword>
<feature type="DNA-binding region" description="H-T-H motif" evidence="4">
    <location>
        <begin position="45"/>
        <end position="64"/>
    </location>
</feature>
<dbReference type="OrthoDB" id="4143918at2"/>
<comment type="caution">
    <text evidence="6">The sequence shown here is derived from an EMBL/GenBank/DDBJ whole genome shotgun (WGS) entry which is preliminary data.</text>
</comment>
<dbReference type="Proteomes" id="UP000325849">
    <property type="component" value="Unassembled WGS sequence"/>
</dbReference>
<evidence type="ECO:0000256" key="3">
    <source>
        <dbReference type="ARBA" id="ARBA00023163"/>
    </source>
</evidence>
<reference evidence="6 7" key="1">
    <citation type="submission" date="2019-07" db="EMBL/GenBank/DDBJ databases">
        <title>New species of Amycolatopsis and Streptomyces.</title>
        <authorList>
            <person name="Duangmal K."/>
            <person name="Teo W.F.A."/>
            <person name="Lipun K."/>
        </authorList>
    </citation>
    <scope>NUCLEOTIDE SEQUENCE [LARGE SCALE GENOMIC DNA]</scope>
    <source>
        <strain evidence="6 7">NBRC 109810</strain>
    </source>
</reference>
<dbReference type="GO" id="GO:0003700">
    <property type="term" value="F:DNA-binding transcription factor activity"/>
    <property type="evidence" value="ECO:0007669"/>
    <property type="project" value="TreeGrafter"/>
</dbReference>